<dbReference type="OrthoDB" id="2384430at2759"/>
<dbReference type="EMBL" id="CAJVPL010000121">
    <property type="protein sequence ID" value="CAG8450201.1"/>
    <property type="molecule type" value="Genomic_DNA"/>
</dbReference>
<evidence type="ECO:0000313" key="2">
    <source>
        <dbReference type="EMBL" id="CAG8450201.1"/>
    </source>
</evidence>
<dbReference type="Gene3D" id="1.25.40.10">
    <property type="entry name" value="Tetratricopeptide repeat domain"/>
    <property type="match status" value="1"/>
</dbReference>
<proteinExistence type="inferred from homology"/>
<evidence type="ECO:0000313" key="3">
    <source>
        <dbReference type="Proteomes" id="UP000789831"/>
    </source>
</evidence>
<protein>
    <submittedName>
        <fullName evidence="2">8193_t:CDS:1</fullName>
    </submittedName>
</protein>
<dbReference type="InterPro" id="IPR011990">
    <property type="entry name" value="TPR-like_helical_dom_sf"/>
</dbReference>
<comment type="similarity">
    <text evidence="1">Belongs to the sel-1 family.</text>
</comment>
<sequence>MEFITFFDQKCVILENENNQASTLPIETAKSEMSECLENRAEKSEEQSLMTDDNDSSNKIANQVLRIFYRAIKRGEYFEKMVTGIHNHLNESNINQVDFFKVLSLEIENLPVTFSDSNNCNDNNKITNVSLLRNNLFYCLYGFCYEFGIGTQFNSKIAFEQFKIAAENNCKYGYFYKNGIACTKDTQKALEWYKKSAEGGNGSGQCSYGYSYSVGQDIPKDYRKAFYWYLKSAANGHSQGKHYLGESYRFGRGNVRDLHASIRWYRSAEDAGNNMASSRLHGLFMRCIIVLQNKELVIELFKKSVVPVGQYNLVAALNNEFGKNEHIDLAFYWYGEAAKTGHRTAKSAEANDPLGAFVFWALLCEW</sequence>
<organism evidence="2 3">
    <name type="scientific">Ambispora gerdemannii</name>
    <dbReference type="NCBI Taxonomy" id="144530"/>
    <lineage>
        <taxon>Eukaryota</taxon>
        <taxon>Fungi</taxon>
        <taxon>Fungi incertae sedis</taxon>
        <taxon>Mucoromycota</taxon>
        <taxon>Glomeromycotina</taxon>
        <taxon>Glomeromycetes</taxon>
        <taxon>Archaeosporales</taxon>
        <taxon>Ambisporaceae</taxon>
        <taxon>Ambispora</taxon>
    </lineage>
</organism>
<dbReference type="InterPro" id="IPR006597">
    <property type="entry name" value="Sel1-like"/>
</dbReference>
<reference evidence="2" key="1">
    <citation type="submission" date="2021-06" db="EMBL/GenBank/DDBJ databases">
        <authorList>
            <person name="Kallberg Y."/>
            <person name="Tangrot J."/>
            <person name="Rosling A."/>
        </authorList>
    </citation>
    <scope>NUCLEOTIDE SEQUENCE</scope>
    <source>
        <strain evidence="2">MT106</strain>
    </source>
</reference>
<comment type="caution">
    <text evidence="2">The sequence shown here is derived from an EMBL/GenBank/DDBJ whole genome shotgun (WGS) entry which is preliminary data.</text>
</comment>
<dbReference type="Pfam" id="PF08238">
    <property type="entry name" value="Sel1"/>
    <property type="match status" value="5"/>
</dbReference>
<evidence type="ECO:0000256" key="1">
    <source>
        <dbReference type="ARBA" id="ARBA00038101"/>
    </source>
</evidence>
<dbReference type="AlphaFoldDB" id="A0A9N8VBU7"/>
<dbReference type="SUPFAM" id="SSF81901">
    <property type="entry name" value="HCP-like"/>
    <property type="match status" value="1"/>
</dbReference>
<dbReference type="Proteomes" id="UP000789831">
    <property type="component" value="Unassembled WGS sequence"/>
</dbReference>
<dbReference type="PANTHER" id="PTHR11102:SF160">
    <property type="entry name" value="ERAD-ASSOCIATED E3 UBIQUITIN-PROTEIN LIGASE COMPONENT HRD3"/>
    <property type="match status" value="1"/>
</dbReference>
<dbReference type="InterPro" id="IPR050767">
    <property type="entry name" value="Sel1_AlgK"/>
</dbReference>
<dbReference type="PANTHER" id="PTHR11102">
    <property type="entry name" value="SEL-1-LIKE PROTEIN"/>
    <property type="match status" value="1"/>
</dbReference>
<name>A0A9N8VBU7_9GLOM</name>
<gene>
    <name evidence="2" type="ORF">AGERDE_LOCUS1682</name>
</gene>
<accession>A0A9N8VBU7</accession>
<dbReference type="SMART" id="SM00671">
    <property type="entry name" value="SEL1"/>
    <property type="match status" value="5"/>
</dbReference>
<keyword evidence="3" id="KW-1185">Reference proteome</keyword>